<dbReference type="AlphaFoldDB" id="A0A7C9JSF4"/>
<dbReference type="Proteomes" id="UP000480312">
    <property type="component" value="Unassembled WGS sequence"/>
</dbReference>
<dbReference type="RefSeq" id="WP_162218391.1">
    <property type="nucleotide sequence ID" value="NZ_JAAEHK010000009.1"/>
</dbReference>
<evidence type="ECO:0000313" key="1">
    <source>
        <dbReference type="EMBL" id="NDL70500.1"/>
    </source>
</evidence>
<comment type="caution">
    <text evidence="1">The sequence shown here is derived from an EMBL/GenBank/DDBJ whole genome shotgun (WGS) entry which is preliminary data.</text>
</comment>
<gene>
    <name evidence="1" type="ORF">GPL32_08250</name>
</gene>
<name>A0A7C9JSF4_9GAMM</name>
<dbReference type="OrthoDB" id="5296182at2"/>
<proteinExistence type="predicted"/>
<evidence type="ECO:0000313" key="2">
    <source>
        <dbReference type="Proteomes" id="UP000480312"/>
    </source>
</evidence>
<protein>
    <submittedName>
        <fullName evidence="1">Uncharacterized protein</fullName>
    </submittedName>
</protein>
<organism evidence="1 2">
    <name type="scientific">Vreelandella alkaliphila</name>
    <dbReference type="NCBI Taxonomy" id="272774"/>
    <lineage>
        <taxon>Bacteria</taxon>
        <taxon>Pseudomonadati</taxon>
        <taxon>Pseudomonadota</taxon>
        <taxon>Gammaproteobacteria</taxon>
        <taxon>Oceanospirillales</taxon>
        <taxon>Halomonadaceae</taxon>
        <taxon>Vreelandella</taxon>
    </lineage>
</organism>
<accession>A0A7C9JSF4</accession>
<dbReference type="EMBL" id="JAAEHK010000009">
    <property type="protein sequence ID" value="NDL70500.1"/>
    <property type="molecule type" value="Genomic_DNA"/>
</dbReference>
<sequence>MISVMQLNEQTGQAGSGKRLNRTPYGLMLGRTDGISAAFAPEYVDENRIQNGVRPKEWAEGAGAVEIETFANGRAAFQAASVGTSGYNGAGFDLNPNEYTILTVVSESMPGGDGPHGVLYITSATEEAADVIAPTIAISRLSGGRLNWYENSVRSTGQPIRLQVTGSGINFTGEEAYVIAFCFSVDKGLTILRDGVEVGSNPDDKRPLDFGYSKNSNGIFYRRSNYGGKFGLLLTLNKDLSKSKNEIDNFNIVQQLKQHYNAAI</sequence>
<reference evidence="1 2" key="1">
    <citation type="submission" date="2020-01" db="EMBL/GenBank/DDBJ databases">
        <title>Whole genome sequencing of Halomonas alkaliphila strain LS44.</title>
        <authorList>
            <person name="Kumar S."/>
            <person name="Paul D."/>
            <person name="Shouche Y."/>
            <person name="Suryavanshi M.V."/>
        </authorList>
    </citation>
    <scope>NUCLEOTIDE SEQUENCE [LARGE SCALE GENOMIC DNA]</scope>
    <source>
        <strain evidence="1 2">LS44</strain>
    </source>
</reference>